<accession>A0A0E9T1H2</accession>
<evidence type="ECO:0000313" key="1">
    <source>
        <dbReference type="EMBL" id="JAH46568.1"/>
    </source>
</evidence>
<dbReference type="EMBL" id="GBXM01062009">
    <property type="protein sequence ID" value="JAH46568.1"/>
    <property type="molecule type" value="Transcribed_RNA"/>
</dbReference>
<reference evidence="1" key="2">
    <citation type="journal article" date="2015" name="Fish Shellfish Immunol.">
        <title>Early steps in the European eel (Anguilla anguilla)-Vibrio vulnificus interaction in the gills: Role of the RtxA13 toxin.</title>
        <authorList>
            <person name="Callol A."/>
            <person name="Pajuelo D."/>
            <person name="Ebbesson L."/>
            <person name="Teles M."/>
            <person name="MacKenzie S."/>
            <person name="Amaro C."/>
        </authorList>
    </citation>
    <scope>NUCLEOTIDE SEQUENCE</scope>
</reference>
<dbReference type="AlphaFoldDB" id="A0A0E9T1H2"/>
<sequence length="28" mass="3082">MDKAKAVQPMSIVCEQLKSGLKYLGPFV</sequence>
<proteinExistence type="predicted"/>
<protein>
    <submittedName>
        <fullName evidence="1">Uncharacterized protein</fullName>
    </submittedName>
</protein>
<organism evidence="1">
    <name type="scientific">Anguilla anguilla</name>
    <name type="common">European freshwater eel</name>
    <name type="synonym">Muraena anguilla</name>
    <dbReference type="NCBI Taxonomy" id="7936"/>
    <lineage>
        <taxon>Eukaryota</taxon>
        <taxon>Metazoa</taxon>
        <taxon>Chordata</taxon>
        <taxon>Craniata</taxon>
        <taxon>Vertebrata</taxon>
        <taxon>Euteleostomi</taxon>
        <taxon>Actinopterygii</taxon>
        <taxon>Neopterygii</taxon>
        <taxon>Teleostei</taxon>
        <taxon>Anguilliformes</taxon>
        <taxon>Anguillidae</taxon>
        <taxon>Anguilla</taxon>
    </lineage>
</organism>
<name>A0A0E9T1H2_ANGAN</name>
<reference evidence="1" key="1">
    <citation type="submission" date="2014-11" db="EMBL/GenBank/DDBJ databases">
        <authorList>
            <person name="Amaro Gonzalez C."/>
        </authorList>
    </citation>
    <scope>NUCLEOTIDE SEQUENCE</scope>
</reference>